<organism evidence="2 3">
    <name type="scientific">Pseudodonghicola xiamenensis</name>
    <dbReference type="NCBI Taxonomy" id="337702"/>
    <lineage>
        <taxon>Bacteria</taxon>
        <taxon>Pseudomonadati</taxon>
        <taxon>Pseudomonadota</taxon>
        <taxon>Alphaproteobacteria</taxon>
        <taxon>Rhodobacterales</taxon>
        <taxon>Paracoccaceae</taxon>
        <taxon>Pseudodonghicola</taxon>
    </lineage>
</organism>
<dbReference type="AlphaFoldDB" id="A0A8J3HD17"/>
<protein>
    <recommendedName>
        <fullName evidence="1">TniQ domain-containing protein</fullName>
    </recommendedName>
</protein>
<evidence type="ECO:0000259" key="1">
    <source>
        <dbReference type="Pfam" id="PF06527"/>
    </source>
</evidence>
<name>A0A8J3HD17_9RHOB</name>
<evidence type="ECO:0000313" key="3">
    <source>
        <dbReference type="Proteomes" id="UP000611500"/>
    </source>
</evidence>
<dbReference type="InterPro" id="IPR009492">
    <property type="entry name" value="TniQ"/>
</dbReference>
<gene>
    <name evidence="2" type="ORF">GCM10010961_42200</name>
</gene>
<comment type="caution">
    <text evidence="2">The sequence shown here is derived from an EMBL/GenBank/DDBJ whole genome shotgun (WGS) entry which is preliminary data.</text>
</comment>
<dbReference type="Pfam" id="PF06527">
    <property type="entry name" value="TniQ"/>
    <property type="match status" value="1"/>
</dbReference>
<proteinExistence type="predicted"/>
<dbReference type="Proteomes" id="UP000611500">
    <property type="component" value="Unassembled WGS sequence"/>
</dbReference>
<reference evidence="2" key="1">
    <citation type="journal article" date="2014" name="Int. J. Syst. Evol. Microbiol.">
        <title>Complete genome sequence of Corynebacterium casei LMG S-19264T (=DSM 44701T), isolated from a smear-ripened cheese.</title>
        <authorList>
            <consortium name="US DOE Joint Genome Institute (JGI-PGF)"/>
            <person name="Walter F."/>
            <person name="Albersmeier A."/>
            <person name="Kalinowski J."/>
            <person name="Ruckert C."/>
        </authorList>
    </citation>
    <scope>NUCLEOTIDE SEQUENCE</scope>
    <source>
        <strain evidence="2">CGMCC 1.7081</strain>
    </source>
</reference>
<sequence length="601" mass="66994">MMTRALPLRVDYVPGESATSFASRLARRNGVPRLVPFCSDIGIDYGQLTNGAPTEIQRLAALGGTDPAAMQFWTPRLVGDGWFELGHATLKFTCFRRTHARTCPVCMSAARQRPEDVPAVHHGLWQLESIRTCHIHGSLLVPLAQAGTGKDVFDIVPHLRTYAPTPAVHVADKDRHLENWLADQIATGQETRRDWFHGLPIHVAVQTAENLGALMTLGADAKRTDISEQDWVRAGNTGYMVLRDGLEAMHTTLREIQSLTPIDARLHRHRFRLFYNWLRDRDDDPAFDVVRDSVRDYIWSNFPVAEGSIILGQPAPEQRVHTPATAAAMSGVSRWKIEQHLIRRGLASARDNGQGVHLNAYPTSETISEITTQIHGMISATQAGDILGVTLATLRLLRAQGLVSHAAACPKNGSYFEESEISDFLRKLRTLTKPEQQAPEDAVLFREAALQCQTSLAEVVACVLDNRLPLFATAPADARFGDLLVSIRAIRQTTTIPAEDALSLGEASLRLKTNTRTIRALLQRGHIVHVQPFSDAKHRRWQVVCARSVEEFRTTHISLTELAAGRNRDAANLSKDLYSYGIRPLRLGDKCQRFFRRREVI</sequence>
<reference evidence="2" key="2">
    <citation type="submission" date="2020-09" db="EMBL/GenBank/DDBJ databases">
        <authorList>
            <person name="Sun Q."/>
            <person name="Zhou Y."/>
        </authorList>
    </citation>
    <scope>NUCLEOTIDE SEQUENCE</scope>
    <source>
        <strain evidence="2">CGMCC 1.7081</strain>
    </source>
</reference>
<keyword evidence="3" id="KW-1185">Reference proteome</keyword>
<dbReference type="RefSeq" id="WP_028095343.1">
    <property type="nucleotide sequence ID" value="NZ_BNAP01000040.1"/>
</dbReference>
<evidence type="ECO:0000313" key="2">
    <source>
        <dbReference type="EMBL" id="GHH04019.1"/>
    </source>
</evidence>
<accession>A0A8J3HD17</accession>
<dbReference type="EMBL" id="BNAP01000040">
    <property type="protein sequence ID" value="GHH04019.1"/>
    <property type="molecule type" value="Genomic_DNA"/>
</dbReference>
<feature type="domain" description="TniQ" evidence="1">
    <location>
        <begin position="7"/>
        <end position="140"/>
    </location>
</feature>